<organism evidence="3">
    <name type="scientific">Guillardia theta</name>
    <name type="common">Cryptophyte</name>
    <name type="synonym">Cryptomonas phi</name>
    <dbReference type="NCBI Taxonomy" id="55529"/>
    <lineage>
        <taxon>Eukaryota</taxon>
        <taxon>Cryptophyceae</taxon>
        <taxon>Pyrenomonadales</taxon>
        <taxon>Geminigeraceae</taxon>
        <taxon>Guillardia</taxon>
    </lineage>
</organism>
<evidence type="ECO:0000313" key="3">
    <source>
        <dbReference type="EMBL" id="CAE2334904.1"/>
    </source>
</evidence>
<protein>
    <recommendedName>
        <fullName evidence="4">B30.2/SPRY domain-containing protein</fullName>
    </recommendedName>
</protein>
<evidence type="ECO:0000313" key="2">
    <source>
        <dbReference type="EMBL" id="CAE2334900.1"/>
    </source>
</evidence>
<name>A0A6U6D283_GUITH</name>
<reference evidence="3" key="1">
    <citation type="submission" date="2021-01" db="EMBL/GenBank/DDBJ databases">
        <authorList>
            <person name="Corre E."/>
            <person name="Pelletier E."/>
            <person name="Niang G."/>
            <person name="Scheremetjew M."/>
            <person name="Finn R."/>
            <person name="Kale V."/>
            <person name="Holt S."/>
            <person name="Cochrane G."/>
            <person name="Meng A."/>
            <person name="Brown T."/>
            <person name="Cohen L."/>
        </authorList>
    </citation>
    <scope>NUCLEOTIDE SEQUENCE</scope>
    <source>
        <strain evidence="3">CCMP 2712</strain>
    </source>
</reference>
<dbReference type="SUPFAM" id="SSF49899">
    <property type="entry name" value="Concanavalin A-like lectins/glucanases"/>
    <property type="match status" value="1"/>
</dbReference>
<evidence type="ECO:0008006" key="4">
    <source>
        <dbReference type="Google" id="ProtNLM"/>
    </source>
</evidence>
<feature type="compositionally biased region" description="Basic and acidic residues" evidence="1">
    <location>
        <begin position="1"/>
        <end position="28"/>
    </location>
</feature>
<accession>A0A6U6D283</accession>
<dbReference type="AlphaFoldDB" id="A0A6U6D283"/>
<gene>
    <name evidence="2" type="ORF">GTHE00462_LOCUS35520</name>
    <name evidence="3" type="ORF">GTHE00462_LOCUS35522</name>
</gene>
<sequence length="357" mass="40951">MTGRKTVDEDQERWELERRRKEAQEYRQKMNGTMSHLFSDSRSESSEKTKVVRDYELKKYGLVPTGNRKVVLEKQRTEIPGMGRDAISWGYGLAWNVLVQDNMDSIIRHCPLVACRQIFTAGMHKFEILVREKEHATFLPQTGQIKIGFFRSDVSEKDCWMSAQRVGKAWYYSSMGNVYDGNRSDRSTSYPSFDQGDIVIAILNANSNTATFQKRKRLRSTMNSEERMIDTPQITISNLQPPPLPQGFRFGVQFEKKDSGIVLLSYEDISADDSLKRAEGWKKLGLECIQDGRWQDAISCFQKSAKFFHEINNKAHRRMVKEFLEEAKVLLESHGIGSAGETPFTRIGVNPGAGRQR</sequence>
<feature type="region of interest" description="Disordered" evidence="1">
    <location>
        <begin position="1"/>
        <end position="45"/>
    </location>
</feature>
<dbReference type="Gene3D" id="2.60.120.920">
    <property type="match status" value="1"/>
</dbReference>
<proteinExistence type="predicted"/>
<dbReference type="EMBL" id="HBKN01045396">
    <property type="protein sequence ID" value="CAE2334904.1"/>
    <property type="molecule type" value="Transcribed_RNA"/>
</dbReference>
<dbReference type="EMBL" id="HBKN01045394">
    <property type="protein sequence ID" value="CAE2334900.1"/>
    <property type="molecule type" value="Transcribed_RNA"/>
</dbReference>
<dbReference type="InterPro" id="IPR043136">
    <property type="entry name" value="B30.2/SPRY_sf"/>
</dbReference>
<dbReference type="InterPro" id="IPR013320">
    <property type="entry name" value="ConA-like_dom_sf"/>
</dbReference>
<evidence type="ECO:0000256" key="1">
    <source>
        <dbReference type="SAM" id="MobiDB-lite"/>
    </source>
</evidence>